<organism evidence="3 4">
    <name type="scientific">Collybiopsis confluens</name>
    <dbReference type="NCBI Taxonomy" id="2823264"/>
    <lineage>
        <taxon>Eukaryota</taxon>
        <taxon>Fungi</taxon>
        <taxon>Dikarya</taxon>
        <taxon>Basidiomycota</taxon>
        <taxon>Agaricomycotina</taxon>
        <taxon>Agaricomycetes</taxon>
        <taxon>Agaricomycetidae</taxon>
        <taxon>Agaricales</taxon>
        <taxon>Marasmiineae</taxon>
        <taxon>Omphalotaceae</taxon>
        <taxon>Collybiopsis</taxon>
    </lineage>
</organism>
<dbReference type="Proteomes" id="UP000518752">
    <property type="component" value="Unassembled WGS sequence"/>
</dbReference>
<evidence type="ECO:0000256" key="2">
    <source>
        <dbReference type="SAM" id="Phobius"/>
    </source>
</evidence>
<feature type="region of interest" description="Disordered" evidence="1">
    <location>
        <begin position="253"/>
        <end position="326"/>
    </location>
</feature>
<keyword evidence="2" id="KW-0812">Transmembrane</keyword>
<evidence type="ECO:0000256" key="1">
    <source>
        <dbReference type="SAM" id="MobiDB-lite"/>
    </source>
</evidence>
<proteinExistence type="predicted"/>
<feature type="compositionally biased region" description="Basic and acidic residues" evidence="1">
    <location>
        <begin position="284"/>
        <end position="306"/>
    </location>
</feature>
<evidence type="ECO:0000313" key="3">
    <source>
        <dbReference type="EMBL" id="KAF5389780.1"/>
    </source>
</evidence>
<dbReference type="AlphaFoldDB" id="A0A8H5MCW1"/>
<keyword evidence="2" id="KW-0472">Membrane</keyword>
<feature type="region of interest" description="Disordered" evidence="1">
    <location>
        <begin position="168"/>
        <end position="211"/>
    </location>
</feature>
<keyword evidence="2" id="KW-1133">Transmembrane helix</keyword>
<dbReference type="EMBL" id="JAACJN010000020">
    <property type="protein sequence ID" value="KAF5389780.1"/>
    <property type="molecule type" value="Genomic_DNA"/>
</dbReference>
<accession>A0A8H5MCW1</accession>
<feature type="region of interest" description="Disordered" evidence="1">
    <location>
        <begin position="685"/>
        <end position="733"/>
    </location>
</feature>
<evidence type="ECO:0000313" key="4">
    <source>
        <dbReference type="Proteomes" id="UP000518752"/>
    </source>
</evidence>
<feature type="region of interest" description="Disordered" evidence="1">
    <location>
        <begin position="96"/>
        <end position="128"/>
    </location>
</feature>
<dbReference type="OrthoDB" id="3061923at2759"/>
<feature type="compositionally biased region" description="Low complexity" evidence="1">
    <location>
        <begin position="711"/>
        <end position="733"/>
    </location>
</feature>
<keyword evidence="4" id="KW-1185">Reference proteome</keyword>
<protein>
    <submittedName>
        <fullName evidence="3">Uncharacterized protein</fullName>
    </submittedName>
</protein>
<comment type="caution">
    <text evidence="3">The sequence shown here is derived from an EMBL/GenBank/DDBJ whole genome shotgun (WGS) entry which is preliminary data.</text>
</comment>
<sequence length="779" mass="82482">MVRPTPAGESILSYQPTITIATSVPSLLIITTTSLASFPSIFYIRALEALAMPRTHIPTNQHANHHFHARYMSNIVVGPGGQASLVAQSESQPSLAITSSLSDTEPATQTQQAVFSPPSAPASTPVTSSSSAVSATAVVTSSSSIMSSMTGTSSILTSSVVSESVYPSSITGSSTSTLTTSTASGTTSTSISTSRSSLAASSTSTSSSTTTSVTQDTTLYIGISLATIVVIACIAALIAWWIRLRSHTRKRNKSVSVPWASLPDSSFTDSDSLEKGESLQVSNPHDDPLQRTWEPRGDRDAGEPKRTKSYMDSINPPPKKHSGSILGLLSPPPVVYPFHNHPDPHQPLPHPYPASFASISPSNVTPLQESVAYPLPGSSRPLPPPPYLQFNLNNNHGADLAPPSVHMQFLTDPEFGTPRMEMLKPRYLSLDEQGLEVPWKVESPAAASTTDSVRHVPASLSVPVAPEHIFGSPASLSMRTSDESTAPIIHPPVPSATATHNESWSSSIKANIAYALHAVAKAAGGSHAEESDKLTALPGRIRGSIRSRNLDRHGGSGKFKALAPLETETETEWVEYFGGELVGKAPSPAQAHSQGRAELEETGEGRGVVHICTSPMSLSESEQLPFPGTVGTSLGLENMKKGKDQEYALSPLSSVASSRKGSVGSVGSYASTAALLVKKKNLSVRSTGTTRSNLRPFGSQRRPRYVYGGDAPRLPALPPFSRSRSRSSSSALSLSLSRMSTIRSMKSVHSVMTVLTEREEFAKKALIERRKGTGGNAVV</sequence>
<gene>
    <name evidence="3" type="ORF">D9757_006014</name>
</gene>
<feature type="transmembrane region" description="Helical" evidence="2">
    <location>
        <begin position="219"/>
        <end position="242"/>
    </location>
</feature>
<reference evidence="3 4" key="1">
    <citation type="journal article" date="2020" name="ISME J.">
        <title>Uncovering the hidden diversity of litter-decomposition mechanisms in mushroom-forming fungi.</title>
        <authorList>
            <person name="Floudas D."/>
            <person name="Bentzer J."/>
            <person name="Ahren D."/>
            <person name="Johansson T."/>
            <person name="Persson P."/>
            <person name="Tunlid A."/>
        </authorList>
    </citation>
    <scope>NUCLEOTIDE SEQUENCE [LARGE SCALE GENOMIC DNA]</scope>
    <source>
        <strain evidence="3 4">CBS 406.79</strain>
    </source>
</reference>
<name>A0A8H5MCW1_9AGAR</name>
<feature type="compositionally biased region" description="Polar residues" evidence="1">
    <location>
        <begin position="96"/>
        <end position="114"/>
    </location>
</feature>